<keyword evidence="1" id="KW-1133">Transmembrane helix</keyword>
<evidence type="ECO:0000313" key="3">
    <source>
        <dbReference type="Proteomes" id="UP000516304"/>
    </source>
</evidence>
<name>A0A7G2D8B0_9EURY</name>
<dbReference type="GeneID" id="58919439"/>
<dbReference type="EMBL" id="LR881183">
    <property type="protein sequence ID" value="CAD5244849.1"/>
    <property type="molecule type" value="Genomic_DNA"/>
</dbReference>
<feature type="transmembrane region" description="Helical" evidence="1">
    <location>
        <begin position="27"/>
        <end position="48"/>
    </location>
</feature>
<keyword evidence="3" id="KW-1185">Reference proteome</keyword>
<evidence type="ECO:0000313" key="2">
    <source>
        <dbReference type="EMBL" id="CAD5244849.1"/>
    </source>
</evidence>
<dbReference type="RefSeq" id="WP_188202511.1">
    <property type="nucleotide sequence ID" value="NZ_LR881183.1"/>
</dbReference>
<accession>A0A7G2D8B0</accession>
<dbReference type="AlphaFoldDB" id="A0A7G2D8B0"/>
<gene>
    <name evidence="2" type="ORF">TIRI35C_1695</name>
</gene>
<reference evidence="2 3" key="1">
    <citation type="submission" date="2020-09" db="EMBL/GenBank/DDBJ databases">
        <authorList>
            <person name="Courtine D."/>
        </authorList>
    </citation>
    <scope>NUCLEOTIDE SEQUENCE [LARGE SCALE GENOMIC DNA]</scope>
    <source>
        <strain evidence="2 3">IRI35c</strain>
    </source>
</reference>
<protein>
    <recommendedName>
        <fullName evidence="4">DUF2178 domain-containing protein</fullName>
    </recommendedName>
</protein>
<dbReference type="KEGG" id="tcq:TIRI35C_1695"/>
<organism evidence="2 3">
    <name type="scientific">Thermococcus camini</name>
    <dbReference type="NCBI Taxonomy" id="2016373"/>
    <lineage>
        <taxon>Archaea</taxon>
        <taxon>Methanobacteriati</taxon>
        <taxon>Methanobacteriota</taxon>
        <taxon>Thermococci</taxon>
        <taxon>Thermococcales</taxon>
        <taxon>Thermococcaceae</taxon>
        <taxon>Thermococcus</taxon>
    </lineage>
</organism>
<feature type="transmembrane region" description="Helical" evidence="1">
    <location>
        <begin position="5"/>
        <end position="21"/>
    </location>
</feature>
<evidence type="ECO:0008006" key="4">
    <source>
        <dbReference type="Google" id="ProtNLM"/>
    </source>
</evidence>
<feature type="transmembrane region" description="Helical" evidence="1">
    <location>
        <begin position="98"/>
        <end position="116"/>
    </location>
</feature>
<proteinExistence type="predicted"/>
<dbReference type="Proteomes" id="UP000516304">
    <property type="component" value="Chromosome TIRI35C"/>
</dbReference>
<sequence>MKYEGLLGILITGMIIGLAYSTKSGKALLAVGIFVAGFLLSYLLAWYYNSKVERIEDERSRLISAKSARNGYAVMSFFLFAEYLWEYSRGNVVVATKLIIPLALGAAVLLISHYHYKRVM</sequence>
<dbReference type="Pfam" id="PF09946">
    <property type="entry name" value="DUF2178"/>
    <property type="match status" value="1"/>
</dbReference>
<dbReference type="InterPro" id="IPR019235">
    <property type="entry name" value="DUF2178_TM"/>
</dbReference>
<keyword evidence="1" id="KW-0472">Membrane</keyword>
<feature type="transmembrane region" description="Helical" evidence="1">
    <location>
        <begin position="69"/>
        <end position="86"/>
    </location>
</feature>
<keyword evidence="1" id="KW-0812">Transmembrane</keyword>
<evidence type="ECO:0000256" key="1">
    <source>
        <dbReference type="SAM" id="Phobius"/>
    </source>
</evidence>